<feature type="domain" description="GPI inositol-deacylase winged helix" evidence="2">
    <location>
        <begin position="193"/>
        <end position="276"/>
    </location>
</feature>
<dbReference type="EMBL" id="JBBWUH010000004">
    <property type="protein sequence ID" value="KAK8170214.1"/>
    <property type="molecule type" value="Genomic_DNA"/>
</dbReference>
<dbReference type="Pfam" id="PF22939">
    <property type="entry name" value="WHD_GPIID"/>
    <property type="match status" value="1"/>
</dbReference>
<sequence length="308" mass="34712">MDNVPRPEDFVEWVLNKVNKFKPRPSLGDLTDALKPVISARKQVFMVLDGLDEPSTVQQDEFQDFLHNILSLDDCVVKVFVSCRPGVTKLGKKKHVRTTLTISSGHVRGDTRHYVEATVDKKVKSAKANPSLRRDIIEALCARSEEMFLWVNFQLFELGACSHEAEIREALEVLPKGLANTYTKVLERISRSTAGKCNLKAARDAFQWIVCAVRPLHIEELFEALAIQEDDIHLRRDRVRTDVGKFLRACGNLIAVQSDGIVRLAHHTVQQFLLGYDVREDAGPSTTGNRLSKPWTASNSLVKRPIEC</sequence>
<organism evidence="4 5">
    <name type="scientific">Phyllosticta citrichinensis</name>
    <dbReference type="NCBI Taxonomy" id="1130410"/>
    <lineage>
        <taxon>Eukaryota</taxon>
        <taxon>Fungi</taxon>
        <taxon>Dikarya</taxon>
        <taxon>Ascomycota</taxon>
        <taxon>Pezizomycotina</taxon>
        <taxon>Dothideomycetes</taxon>
        <taxon>Dothideomycetes incertae sedis</taxon>
        <taxon>Botryosphaeriales</taxon>
        <taxon>Phyllostictaceae</taxon>
        <taxon>Phyllosticta</taxon>
    </lineage>
</organism>
<evidence type="ECO:0000259" key="3">
    <source>
        <dbReference type="Pfam" id="PF24883"/>
    </source>
</evidence>
<accession>A0ABR1XXY6</accession>
<proteinExistence type="predicted"/>
<evidence type="ECO:0000313" key="4">
    <source>
        <dbReference type="EMBL" id="KAK8170214.1"/>
    </source>
</evidence>
<evidence type="ECO:0000259" key="2">
    <source>
        <dbReference type="Pfam" id="PF22939"/>
    </source>
</evidence>
<dbReference type="PANTHER" id="PTHR10039">
    <property type="entry name" value="AMELOGENIN"/>
    <property type="match status" value="1"/>
</dbReference>
<dbReference type="Proteomes" id="UP001456524">
    <property type="component" value="Unassembled WGS sequence"/>
</dbReference>
<evidence type="ECO:0000256" key="1">
    <source>
        <dbReference type="ARBA" id="ARBA00022737"/>
    </source>
</evidence>
<dbReference type="Pfam" id="PF24883">
    <property type="entry name" value="NPHP3_N"/>
    <property type="match status" value="1"/>
</dbReference>
<dbReference type="InterPro" id="IPR054471">
    <property type="entry name" value="GPIID_WHD"/>
</dbReference>
<feature type="domain" description="Nephrocystin 3-like N-terminal" evidence="3">
    <location>
        <begin position="21"/>
        <end position="84"/>
    </location>
</feature>
<reference evidence="4 5" key="1">
    <citation type="journal article" date="2022" name="G3 (Bethesda)">
        <title>Enemy or ally: a genomic approach to elucidate the lifestyle of Phyllosticta citrichinaensis.</title>
        <authorList>
            <person name="Buijs V.A."/>
            <person name="Groenewald J.Z."/>
            <person name="Haridas S."/>
            <person name="LaButti K.M."/>
            <person name="Lipzen A."/>
            <person name="Martin F.M."/>
            <person name="Barry K."/>
            <person name="Grigoriev I.V."/>
            <person name="Crous P.W."/>
            <person name="Seidl M.F."/>
        </authorList>
    </citation>
    <scope>NUCLEOTIDE SEQUENCE [LARGE SCALE GENOMIC DNA]</scope>
    <source>
        <strain evidence="4 5">CBS 129764</strain>
    </source>
</reference>
<gene>
    <name evidence="4" type="ORF">IWX90DRAFT_201910</name>
</gene>
<comment type="caution">
    <text evidence="4">The sequence shown here is derived from an EMBL/GenBank/DDBJ whole genome shotgun (WGS) entry which is preliminary data.</text>
</comment>
<dbReference type="InterPro" id="IPR056884">
    <property type="entry name" value="NPHP3-like_N"/>
</dbReference>
<evidence type="ECO:0008006" key="6">
    <source>
        <dbReference type="Google" id="ProtNLM"/>
    </source>
</evidence>
<protein>
    <recommendedName>
        <fullName evidence="6">NACHT domain-containing protein</fullName>
    </recommendedName>
</protein>
<keyword evidence="1" id="KW-0677">Repeat</keyword>
<keyword evidence="5" id="KW-1185">Reference proteome</keyword>
<dbReference type="PANTHER" id="PTHR10039:SF14">
    <property type="entry name" value="NACHT DOMAIN-CONTAINING PROTEIN"/>
    <property type="match status" value="1"/>
</dbReference>
<name>A0ABR1XXY6_9PEZI</name>
<evidence type="ECO:0000313" key="5">
    <source>
        <dbReference type="Proteomes" id="UP001456524"/>
    </source>
</evidence>